<evidence type="ECO:0000256" key="2">
    <source>
        <dbReference type="ARBA" id="ARBA00022679"/>
    </source>
</evidence>
<dbReference type="InterPro" id="IPR045857">
    <property type="entry name" value="O16G_dom_2"/>
</dbReference>
<evidence type="ECO:0000256" key="1">
    <source>
        <dbReference type="ARBA" id="ARBA00022676"/>
    </source>
</evidence>
<dbReference type="GO" id="GO:0005975">
    <property type="term" value="P:carbohydrate metabolic process"/>
    <property type="evidence" value="ECO:0007669"/>
    <property type="project" value="InterPro"/>
</dbReference>
<dbReference type="InterPro" id="IPR013780">
    <property type="entry name" value="Glyco_hydro_b"/>
</dbReference>
<feature type="binding site" evidence="3">
    <location>
        <position position="181"/>
    </location>
    <ligand>
        <name>substrate</name>
    </ligand>
</feature>
<accession>S9RQJ7</accession>
<feature type="binding site" evidence="3">
    <location>
        <position position="528"/>
    </location>
    <ligand>
        <name>substrate</name>
    </ligand>
</feature>
<keyword evidence="1 6" id="KW-0328">Glycosyltransferase</keyword>
<dbReference type="STRING" id="1123237.Salmuc_01265"/>
<dbReference type="Pfam" id="PF00128">
    <property type="entry name" value="Alpha-amylase"/>
    <property type="match status" value="1"/>
</dbReference>
<dbReference type="Gene3D" id="3.90.400.10">
    <property type="entry name" value="Oligo-1,6-glucosidase, Domain 2"/>
    <property type="match status" value="1"/>
</dbReference>
<dbReference type="Gene3D" id="2.60.40.1180">
    <property type="entry name" value="Golgi alpha-mannosidase II"/>
    <property type="match status" value="1"/>
</dbReference>
<evidence type="ECO:0000259" key="5">
    <source>
        <dbReference type="SMART" id="SM00642"/>
    </source>
</evidence>
<gene>
    <name evidence="6" type="ORF">Salmuc_01265</name>
</gene>
<dbReference type="InterPro" id="IPR016377">
    <property type="entry name" value="Sucrose_GGa_phosphorylase-rel"/>
</dbReference>
<dbReference type="SMART" id="SM00642">
    <property type="entry name" value="Aamy"/>
    <property type="match status" value="1"/>
</dbReference>
<sequence>MARALPRLGATPLRGAATRCVTRCPLSDRSVRHRAGIRARGPQEPCAGGGKTIPLDERPARGGVRRAAATATEPRDRMTEPTFSNRLTDLLEFIYPEVNSHILASQVIEAFWPEGTHRRRKPRKPGNNLWSQKDAVLITYGDSLIDGHHKPLDLMHDFLLRRMKGVVNGVHILPFFPYTSDDGFAVTDYRKVNPQLGEWSDITRIGSEFHLMSDLVLNHVSSQGVWFNAYRQGQKPYDRFFYEADPSDDLSMVVRPRTTPLLQEVETAMGTRHVWCTFSHDQVDLDYSNPDVLLEILRIVRLHLDKGVRILRLDAVAFLWKQIGTNCIHLPQTHAVIQMLRLLMDYATESVILLTETNVPKAENLSYFGHRNEAHVVYNFPLPPLILHAMMSGTAETLIEWQRTMPPAPLGCAYLNFTASHDGIGMRPAEGLLPPEEIARMIEAIGALGGLVSMRSLPGGGEAPYEINCSYFEAMGRTYAGPDEHQLARFLCSQTIVMSLEGIPAFYIHSMLATPNDHEAVKRRGMNRAINRHRWDYPALLEALDDPETVHAQVLEMVSDRVKLRAAQPAFHPNATQFTLNLDARIFGLWRQSLDRAQSIFALHNVSADTVEIPAGQLNLIADERWVDLITGEEVPAGLVEMAPYQCRWITNLV</sequence>
<feature type="region of interest" description="Disordered" evidence="4">
    <location>
        <begin position="38"/>
        <end position="80"/>
    </location>
</feature>
<dbReference type="PIRSF" id="PIRSF003059">
    <property type="entry name" value="Sucrose_phosphorylase"/>
    <property type="match status" value="1"/>
</dbReference>
<dbReference type="AlphaFoldDB" id="S9RQJ7"/>
<dbReference type="Proteomes" id="UP000015347">
    <property type="component" value="Unassembled WGS sequence"/>
</dbReference>
<name>S9RQJ7_9RHOB</name>
<dbReference type="GO" id="GO:0009018">
    <property type="term" value="F:sucrose phosphorylase activity"/>
    <property type="evidence" value="ECO:0007669"/>
    <property type="project" value="UniProtKB-EC"/>
</dbReference>
<dbReference type="PANTHER" id="PTHR38784">
    <property type="entry name" value="SUCROSE PHOSPHORYLASE"/>
    <property type="match status" value="1"/>
</dbReference>
<dbReference type="EMBL" id="APVH01000056">
    <property type="protein sequence ID" value="EPX76279.1"/>
    <property type="molecule type" value="Genomic_DNA"/>
</dbReference>
<dbReference type="PANTHER" id="PTHR38784:SF1">
    <property type="entry name" value="SUCROSE PHOSPHORYLASE"/>
    <property type="match status" value="1"/>
</dbReference>
<keyword evidence="2 6" id="KW-0808">Transferase</keyword>
<dbReference type="Gene3D" id="3.20.20.80">
    <property type="entry name" value="Glycosidases"/>
    <property type="match status" value="1"/>
</dbReference>
<feature type="binding site" evidence="3">
    <location>
        <begin position="421"/>
        <end position="422"/>
    </location>
    <ligand>
        <name>substrate</name>
    </ligand>
</feature>
<organism evidence="6 7">
    <name type="scientific">Salipiger mucosus DSM 16094</name>
    <dbReference type="NCBI Taxonomy" id="1123237"/>
    <lineage>
        <taxon>Bacteria</taxon>
        <taxon>Pseudomonadati</taxon>
        <taxon>Pseudomonadota</taxon>
        <taxon>Alphaproteobacteria</taxon>
        <taxon>Rhodobacterales</taxon>
        <taxon>Roseobacteraceae</taxon>
        <taxon>Salipiger</taxon>
    </lineage>
</organism>
<evidence type="ECO:0000313" key="6">
    <source>
        <dbReference type="EMBL" id="EPX76279.1"/>
    </source>
</evidence>
<dbReference type="eggNOG" id="COG0366">
    <property type="taxonomic scope" value="Bacteria"/>
</dbReference>
<feature type="compositionally biased region" description="Low complexity" evidence="4">
    <location>
        <begin position="61"/>
        <end position="72"/>
    </location>
</feature>
<proteinExistence type="predicted"/>
<feature type="binding site" evidence="3">
    <location>
        <position position="219"/>
    </location>
    <ligand>
        <name>substrate</name>
    </ligand>
</feature>
<dbReference type="EC" id="2.4.1.7" evidence="6"/>
<feature type="domain" description="Glycosyl hydrolase family 13 catalytic" evidence="5">
    <location>
        <begin position="134"/>
        <end position="473"/>
    </location>
</feature>
<reference evidence="6" key="1">
    <citation type="journal article" date="2013" name="Stand. Genomic Sci.">
        <title>Genome sequence of the exopolysaccharide-producing Salipiger mucosustype strain (A3T), a moderately halophilic member of the Roseobacterclade.</title>
        <authorList>
            <person name="Riedel T."/>
            <person name="Spring S."/>
            <person name="Fiebig A."/>
            <person name="Petersen J."/>
            <person name="Goeker M."/>
            <person name="Klenk H.-P."/>
        </authorList>
    </citation>
    <scope>NUCLEOTIDE SEQUENCE [LARGE SCALE GENOMIC DNA]</scope>
    <source>
        <strain evidence="6">DSM 16094</strain>
    </source>
</reference>
<evidence type="ECO:0000256" key="3">
    <source>
        <dbReference type="PIRSR" id="PIRSR003059-2"/>
    </source>
</evidence>
<dbReference type="InterPro" id="IPR033746">
    <property type="entry name" value="GGa_phosphorylase"/>
</dbReference>
<evidence type="ECO:0000313" key="7">
    <source>
        <dbReference type="Proteomes" id="UP000015347"/>
    </source>
</evidence>
<feature type="binding site" evidence="3">
    <location>
        <begin position="312"/>
        <end position="314"/>
    </location>
    <ligand>
        <name>substrate</name>
    </ligand>
</feature>
<dbReference type="SUPFAM" id="SSF51445">
    <property type="entry name" value="(Trans)glycosidases"/>
    <property type="match status" value="1"/>
</dbReference>
<dbReference type="InterPro" id="IPR017853">
    <property type="entry name" value="GH"/>
</dbReference>
<evidence type="ECO:0000256" key="4">
    <source>
        <dbReference type="SAM" id="MobiDB-lite"/>
    </source>
</evidence>
<protein>
    <submittedName>
        <fullName evidence="6">Putative sucrose phosphorylase</fullName>
        <ecNumber evidence="6">2.4.1.7</ecNumber>
    </submittedName>
</protein>
<dbReference type="CDD" id="cd11356">
    <property type="entry name" value="AmyAc_Sucrose_phosphorylase-like_1"/>
    <property type="match status" value="1"/>
</dbReference>
<dbReference type="HOGENOM" id="CLU_021358_0_0_5"/>
<keyword evidence="7" id="KW-1185">Reference proteome</keyword>
<dbReference type="InterPro" id="IPR006047">
    <property type="entry name" value="GH13_cat_dom"/>
</dbReference>
<comment type="caution">
    <text evidence="6">The sequence shown here is derived from an EMBL/GenBank/DDBJ whole genome shotgun (WGS) entry which is preliminary data.</text>
</comment>